<dbReference type="Gene3D" id="1.10.510.10">
    <property type="entry name" value="Transferase(Phosphotransferase) domain 1"/>
    <property type="match status" value="1"/>
</dbReference>
<evidence type="ECO:0000256" key="3">
    <source>
        <dbReference type="ARBA" id="ARBA00022777"/>
    </source>
</evidence>
<name>A0A397TAF2_9GLOM</name>
<evidence type="ECO:0000313" key="7">
    <source>
        <dbReference type="Proteomes" id="UP000265703"/>
    </source>
</evidence>
<evidence type="ECO:0000259" key="5">
    <source>
        <dbReference type="PROSITE" id="PS50011"/>
    </source>
</evidence>
<protein>
    <submittedName>
        <fullName evidence="6">Kinase-like domain-containing protein</fullName>
    </submittedName>
</protein>
<dbReference type="InterPro" id="IPR011009">
    <property type="entry name" value="Kinase-like_dom_sf"/>
</dbReference>
<dbReference type="InterPro" id="IPR001245">
    <property type="entry name" value="Ser-Thr/Tyr_kinase_cat_dom"/>
</dbReference>
<evidence type="ECO:0000313" key="6">
    <source>
        <dbReference type="EMBL" id="RIA95218.1"/>
    </source>
</evidence>
<dbReference type="PANTHER" id="PTHR44329">
    <property type="entry name" value="SERINE/THREONINE-PROTEIN KINASE TNNI3K-RELATED"/>
    <property type="match status" value="1"/>
</dbReference>
<dbReference type="OrthoDB" id="4062651at2759"/>
<dbReference type="InterPro" id="IPR051681">
    <property type="entry name" value="Ser/Thr_Kinases-Pseudokinases"/>
</dbReference>
<gene>
    <name evidence="6" type="ORF">C1645_816946</name>
</gene>
<organism evidence="6 7">
    <name type="scientific">Glomus cerebriforme</name>
    <dbReference type="NCBI Taxonomy" id="658196"/>
    <lineage>
        <taxon>Eukaryota</taxon>
        <taxon>Fungi</taxon>
        <taxon>Fungi incertae sedis</taxon>
        <taxon>Mucoromycota</taxon>
        <taxon>Glomeromycotina</taxon>
        <taxon>Glomeromycetes</taxon>
        <taxon>Glomerales</taxon>
        <taxon>Glomeraceae</taxon>
        <taxon>Glomus</taxon>
    </lineage>
</organism>
<dbReference type="Proteomes" id="UP000265703">
    <property type="component" value="Unassembled WGS sequence"/>
</dbReference>
<accession>A0A397TAF2</accession>
<keyword evidence="1" id="KW-0808">Transferase</keyword>
<dbReference type="InterPro" id="IPR000719">
    <property type="entry name" value="Prot_kinase_dom"/>
</dbReference>
<keyword evidence="2" id="KW-0547">Nucleotide-binding</keyword>
<dbReference type="GO" id="GO:0005524">
    <property type="term" value="F:ATP binding"/>
    <property type="evidence" value="ECO:0007669"/>
    <property type="project" value="UniProtKB-KW"/>
</dbReference>
<keyword evidence="3 6" id="KW-0418">Kinase</keyword>
<dbReference type="GO" id="GO:0004674">
    <property type="term" value="F:protein serine/threonine kinase activity"/>
    <property type="evidence" value="ECO:0007669"/>
    <property type="project" value="TreeGrafter"/>
</dbReference>
<comment type="caution">
    <text evidence="6">The sequence shown here is derived from an EMBL/GenBank/DDBJ whole genome shotgun (WGS) entry which is preliminary data.</text>
</comment>
<sequence>HFQNNFAHWTSGDSNIDELIQNSQLNAKYRSHIIEWIEYSNFKNVEFVAHGGFGSVYKAIWKDGPIIRNNFEDLWDINKSEWKRENEKEVAIKKFRNMTSESSEFLNEVKNSLKLGFLLNCNRIYGLTRDTKNGEYGIVIEFQNGGNLRELIKKYYNILNWKIIINILYNISSGLFLIHNGNYHHKDFHSGNILNNLIGGNIVSVISDFGLSCPLEQNSEDKTLYGVLPLVAPEVLCSGEFTKVADIYGFGMLMSEIISGEVPFIDRDYDLRLAFDICEGKCPLIPKYTPEPYADLMNCCWSSDPTTTEELWKNYERKDKWKIRLVELAKNPHPLKKSQNLLTSKCLDFSKQLLEIRNVKMNDKLETKDVEIKENDNAQNSEHYLM</sequence>
<reference evidence="6 7" key="1">
    <citation type="submission" date="2018-06" db="EMBL/GenBank/DDBJ databases">
        <title>Comparative genomics reveals the genomic features of Rhizophagus irregularis, R. cerebriforme, R. diaphanum and Gigaspora rosea, and their symbiotic lifestyle signature.</title>
        <authorList>
            <person name="Morin E."/>
            <person name="San Clemente H."/>
            <person name="Chen E.C.H."/>
            <person name="De La Providencia I."/>
            <person name="Hainaut M."/>
            <person name="Kuo A."/>
            <person name="Kohler A."/>
            <person name="Murat C."/>
            <person name="Tang N."/>
            <person name="Roy S."/>
            <person name="Loubradou J."/>
            <person name="Henrissat B."/>
            <person name="Grigoriev I.V."/>
            <person name="Corradi N."/>
            <person name="Roux C."/>
            <person name="Martin F.M."/>
        </authorList>
    </citation>
    <scope>NUCLEOTIDE SEQUENCE [LARGE SCALE GENOMIC DNA]</scope>
    <source>
        <strain evidence="6 7">DAOM 227022</strain>
    </source>
</reference>
<keyword evidence="7" id="KW-1185">Reference proteome</keyword>
<feature type="domain" description="Protein kinase" evidence="5">
    <location>
        <begin position="42"/>
        <end position="322"/>
    </location>
</feature>
<evidence type="ECO:0000256" key="4">
    <source>
        <dbReference type="ARBA" id="ARBA00022840"/>
    </source>
</evidence>
<keyword evidence="4" id="KW-0067">ATP-binding</keyword>
<dbReference type="Pfam" id="PF07714">
    <property type="entry name" value="PK_Tyr_Ser-Thr"/>
    <property type="match status" value="1"/>
</dbReference>
<evidence type="ECO:0000256" key="2">
    <source>
        <dbReference type="ARBA" id="ARBA00022741"/>
    </source>
</evidence>
<dbReference type="AlphaFoldDB" id="A0A397TAF2"/>
<dbReference type="PANTHER" id="PTHR44329:SF288">
    <property type="entry name" value="MITOGEN-ACTIVATED PROTEIN KINASE KINASE KINASE 20"/>
    <property type="match status" value="1"/>
</dbReference>
<dbReference type="SUPFAM" id="SSF56112">
    <property type="entry name" value="Protein kinase-like (PK-like)"/>
    <property type="match status" value="1"/>
</dbReference>
<evidence type="ECO:0000256" key="1">
    <source>
        <dbReference type="ARBA" id="ARBA00022679"/>
    </source>
</evidence>
<proteinExistence type="predicted"/>
<dbReference type="EMBL" id="QKYT01000065">
    <property type="protein sequence ID" value="RIA95218.1"/>
    <property type="molecule type" value="Genomic_DNA"/>
</dbReference>
<feature type="non-terminal residue" evidence="6">
    <location>
        <position position="1"/>
    </location>
</feature>
<dbReference type="PROSITE" id="PS50011">
    <property type="entry name" value="PROTEIN_KINASE_DOM"/>
    <property type="match status" value="1"/>
</dbReference>